<dbReference type="Pfam" id="PF00069">
    <property type="entry name" value="Pkinase"/>
    <property type="match status" value="1"/>
</dbReference>
<keyword evidence="4" id="KW-0547">Nucleotide-binding</keyword>
<dbReference type="EC" id="2.7.11.1" evidence="1"/>
<evidence type="ECO:0000259" key="7">
    <source>
        <dbReference type="PROSITE" id="PS50011"/>
    </source>
</evidence>
<dbReference type="PROSITE" id="PS00108">
    <property type="entry name" value="PROTEIN_KINASE_ST"/>
    <property type="match status" value="1"/>
</dbReference>
<evidence type="ECO:0000313" key="9">
    <source>
        <dbReference type="Proteomes" id="UP001551482"/>
    </source>
</evidence>
<dbReference type="InterPro" id="IPR000719">
    <property type="entry name" value="Prot_kinase_dom"/>
</dbReference>
<dbReference type="InterPro" id="IPR011990">
    <property type="entry name" value="TPR-like_helical_dom_sf"/>
</dbReference>
<dbReference type="Gene3D" id="1.25.40.10">
    <property type="entry name" value="Tetratricopeptide repeat domain"/>
    <property type="match status" value="1"/>
</dbReference>
<dbReference type="EMBL" id="JBEZFP010000198">
    <property type="protein sequence ID" value="MEU8139761.1"/>
    <property type="molecule type" value="Genomic_DNA"/>
</dbReference>
<keyword evidence="6" id="KW-0067">ATP-binding</keyword>
<evidence type="ECO:0000256" key="2">
    <source>
        <dbReference type="ARBA" id="ARBA00022527"/>
    </source>
</evidence>
<dbReference type="SUPFAM" id="SSF48452">
    <property type="entry name" value="TPR-like"/>
    <property type="match status" value="1"/>
</dbReference>
<dbReference type="PROSITE" id="PS50011">
    <property type="entry name" value="PROTEIN_KINASE_DOM"/>
    <property type="match status" value="1"/>
</dbReference>
<feature type="domain" description="Protein kinase" evidence="7">
    <location>
        <begin position="10"/>
        <end position="278"/>
    </location>
</feature>
<evidence type="ECO:0000256" key="6">
    <source>
        <dbReference type="ARBA" id="ARBA00022840"/>
    </source>
</evidence>
<proteinExistence type="predicted"/>
<evidence type="ECO:0000256" key="1">
    <source>
        <dbReference type="ARBA" id="ARBA00012513"/>
    </source>
</evidence>
<dbReference type="SMART" id="SM00220">
    <property type="entry name" value="S_TKc"/>
    <property type="match status" value="1"/>
</dbReference>
<keyword evidence="3 8" id="KW-0808">Transferase</keyword>
<keyword evidence="9" id="KW-1185">Reference proteome</keyword>
<gene>
    <name evidence="8" type="ORF">AB0C36_40490</name>
</gene>
<dbReference type="Gene3D" id="1.10.510.10">
    <property type="entry name" value="Transferase(Phosphotransferase) domain 1"/>
    <property type="match status" value="1"/>
</dbReference>
<dbReference type="Gene3D" id="3.30.200.20">
    <property type="entry name" value="Phosphorylase Kinase, domain 1"/>
    <property type="match status" value="1"/>
</dbReference>
<organism evidence="8 9">
    <name type="scientific">Streptodolium elevatio</name>
    <dbReference type="NCBI Taxonomy" id="3157996"/>
    <lineage>
        <taxon>Bacteria</taxon>
        <taxon>Bacillati</taxon>
        <taxon>Actinomycetota</taxon>
        <taxon>Actinomycetes</taxon>
        <taxon>Kitasatosporales</taxon>
        <taxon>Streptomycetaceae</taxon>
        <taxon>Streptodolium</taxon>
    </lineage>
</organism>
<comment type="caution">
    <text evidence="8">The sequence shown here is derived from an EMBL/GenBank/DDBJ whole genome shotgun (WGS) entry which is preliminary data.</text>
</comment>
<sequence length="534" mass="58379">MPPQVISNRYELVQPLSHGGMGDIWRGYDRTLDRPVAVKLVRQAAIGNSPEVAEEFAKRFRREARITARIQHPGVPQVFDALLGDDFDNLYLIMELVDGLPLYDYIDPNNPLPIAWAAAIAAQICTVLSHAHEVPVIHRDLKPGNIIVARDGTVKVLDFGIAAILRTDVTKLTATGSPVGTSQYMSPEQVQASRITPQSDLYALGCVLHELLCGKTLFDGNAFLLMRQHVEAPPRPLRDLRPEVPEPLEALVLHLLRKRPERRPADTQEVYERLLPFLPQAGEAPAPAGTVVENVPDPTRLYRQPYAPRPRPARATAAAAPTVLNPQALPPVVPVPAQLAEDIRAARAHAEALLEEERFAQAAEVLGEVLEPATSALGVDNRKVLDLRQMRAAVLFLGGDFRNALPEFDALAEAYARTSGPAGPNARLCRAQAAHCRAELGQVTAALEQFEAVLRQVSASEGDAGEEAIELRRAIGFLLLSEGRYVEARDVLEALHQDLCLVNGPDDDETAEIADALTRIRLAHDSRNPRAPRG</sequence>
<keyword evidence="5 8" id="KW-0418">Kinase</keyword>
<evidence type="ECO:0000256" key="4">
    <source>
        <dbReference type="ARBA" id="ARBA00022741"/>
    </source>
</evidence>
<dbReference type="RefSeq" id="WP_358364103.1">
    <property type="nucleotide sequence ID" value="NZ_JBEZFP010000198.1"/>
</dbReference>
<dbReference type="PANTHER" id="PTHR43289:SF6">
    <property type="entry name" value="SERINE_THREONINE-PROTEIN KINASE NEKL-3"/>
    <property type="match status" value="1"/>
</dbReference>
<keyword evidence="2" id="KW-0723">Serine/threonine-protein kinase</keyword>
<name>A0ABV3DVM6_9ACTN</name>
<dbReference type="PANTHER" id="PTHR43289">
    <property type="entry name" value="MITOGEN-ACTIVATED PROTEIN KINASE KINASE KINASE 20-RELATED"/>
    <property type="match status" value="1"/>
</dbReference>
<evidence type="ECO:0000256" key="3">
    <source>
        <dbReference type="ARBA" id="ARBA00022679"/>
    </source>
</evidence>
<dbReference type="GO" id="GO:0004674">
    <property type="term" value="F:protein serine/threonine kinase activity"/>
    <property type="evidence" value="ECO:0007669"/>
    <property type="project" value="UniProtKB-EC"/>
</dbReference>
<protein>
    <recommendedName>
        <fullName evidence="1">non-specific serine/threonine protein kinase</fullName>
        <ecNumber evidence="1">2.7.11.1</ecNumber>
    </recommendedName>
</protein>
<evidence type="ECO:0000313" key="8">
    <source>
        <dbReference type="EMBL" id="MEU8139761.1"/>
    </source>
</evidence>
<accession>A0ABV3DVM6</accession>
<dbReference type="SUPFAM" id="SSF56112">
    <property type="entry name" value="Protein kinase-like (PK-like)"/>
    <property type="match status" value="1"/>
</dbReference>
<reference evidence="8 9" key="1">
    <citation type="submission" date="2024-06" db="EMBL/GenBank/DDBJ databases">
        <title>The Natural Products Discovery Center: Release of the First 8490 Sequenced Strains for Exploring Actinobacteria Biosynthetic Diversity.</title>
        <authorList>
            <person name="Kalkreuter E."/>
            <person name="Kautsar S.A."/>
            <person name="Yang D."/>
            <person name="Bader C.D."/>
            <person name="Teijaro C.N."/>
            <person name="Fluegel L."/>
            <person name="Davis C.M."/>
            <person name="Simpson J.R."/>
            <person name="Lauterbach L."/>
            <person name="Steele A.D."/>
            <person name="Gui C."/>
            <person name="Meng S."/>
            <person name="Li G."/>
            <person name="Viehrig K."/>
            <person name="Ye F."/>
            <person name="Su P."/>
            <person name="Kiefer A.F."/>
            <person name="Nichols A."/>
            <person name="Cepeda A.J."/>
            <person name="Yan W."/>
            <person name="Fan B."/>
            <person name="Jiang Y."/>
            <person name="Adhikari A."/>
            <person name="Zheng C.-J."/>
            <person name="Schuster L."/>
            <person name="Cowan T.M."/>
            <person name="Smanski M.J."/>
            <person name="Chevrette M.G."/>
            <person name="De Carvalho L.P.S."/>
            <person name="Shen B."/>
        </authorList>
    </citation>
    <scope>NUCLEOTIDE SEQUENCE [LARGE SCALE GENOMIC DNA]</scope>
    <source>
        <strain evidence="8 9">NPDC048946</strain>
    </source>
</reference>
<dbReference type="Proteomes" id="UP001551482">
    <property type="component" value="Unassembled WGS sequence"/>
</dbReference>
<evidence type="ECO:0000256" key="5">
    <source>
        <dbReference type="ARBA" id="ARBA00022777"/>
    </source>
</evidence>
<dbReference type="InterPro" id="IPR008271">
    <property type="entry name" value="Ser/Thr_kinase_AS"/>
</dbReference>
<dbReference type="InterPro" id="IPR011009">
    <property type="entry name" value="Kinase-like_dom_sf"/>
</dbReference>
<dbReference type="CDD" id="cd14014">
    <property type="entry name" value="STKc_PknB_like"/>
    <property type="match status" value="1"/>
</dbReference>